<reference evidence="3" key="1">
    <citation type="journal article" date="2019" name="Int. J. Syst. Evol. Microbiol.">
        <title>The Global Catalogue of Microorganisms (GCM) 10K type strain sequencing project: providing services to taxonomists for standard genome sequencing and annotation.</title>
        <authorList>
            <consortium name="The Broad Institute Genomics Platform"/>
            <consortium name="The Broad Institute Genome Sequencing Center for Infectious Disease"/>
            <person name="Wu L."/>
            <person name="Ma J."/>
        </authorList>
    </citation>
    <scope>NUCLEOTIDE SEQUENCE [LARGE SCALE GENOMIC DNA]</scope>
    <source>
        <strain evidence="3">DFY41</strain>
    </source>
</reference>
<gene>
    <name evidence="2" type="ORF">ACFPGP_21100</name>
</gene>
<dbReference type="PANTHER" id="PTHR30543">
    <property type="entry name" value="CHROMATE REDUCTASE"/>
    <property type="match status" value="1"/>
</dbReference>
<dbReference type="PANTHER" id="PTHR30543:SF21">
    <property type="entry name" value="NAD(P)H-DEPENDENT FMN REDUCTASE LOT6"/>
    <property type="match status" value="1"/>
</dbReference>
<feature type="domain" description="NADPH-dependent FMN reductase-like" evidence="1">
    <location>
        <begin position="6"/>
        <end position="149"/>
    </location>
</feature>
<proteinExistence type="predicted"/>
<evidence type="ECO:0000313" key="2">
    <source>
        <dbReference type="EMBL" id="MFC5179193.1"/>
    </source>
</evidence>
<dbReference type="RefSeq" id="WP_378593122.1">
    <property type="nucleotide sequence ID" value="NZ_JBHSKD010000027.1"/>
</dbReference>
<dbReference type="Gene3D" id="3.40.50.360">
    <property type="match status" value="1"/>
</dbReference>
<dbReference type="EC" id="1.-.-.-" evidence="2"/>
<dbReference type="GO" id="GO:0016491">
    <property type="term" value="F:oxidoreductase activity"/>
    <property type="evidence" value="ECO:0007669"/>
    <property type="project" value="UniProtKB-KW"/>
</dbReference>
<accession>A0ABW0BPM3</accession>
<comment type="caution">
    <text evidence="2">The sequence shown here is derived from an EMBL/GenBank/DDBJ whole genome shotgun (WGS) entry which is preliminary data.</text>
</comment>
<dbReference type="Pfam" id="PF03358">
    <property type="entry name" value="FMN_red"/>
    <property type="match status" value="1"/>
</dbReference>
<evidence type="ECO:0000313" key="3">
    <source>
        <dbReference type="Proteomes" id="UP001596087"/>
    </source>
</evidence>
<dbReference type="EMBL" id="JBHSKD010000027">
    <property type="protein sequence ID" value="MFC5179193.1"/>
    <property type="molecule type" value="Genomic_DNA"/>
</dbReference>
<organism evidence="2 3">
    <name type="scientific">Nocardioides taihuensis</name>
    <dbReference type="NCBI Taxonomy" id="1835606"/>
    <lineage>
        <taxon>Bacteria</taxon>
        <taxon>Bacillati</taxon>
        <taxon>Actinomycetota</taxon>
        <taxon>Actinomycetes</taxon>
        <taxon>Propionibacteriales</taxon>
        <taxon>Nocardioidaceae</taxon>
        <taxon>Nocardioides</taxon>
    </lineage>
</organism>
<protein>
    <submittedName>
        <fullName evidence="2">NADPH-dependent FMN reductase</fullName>
        <ecNumber evidence="2">1.-.-.-</ecNumber>
    </submittedName>
</protein>
<name>A0ABW0BPM3_9ACTN</name>
<dbReference type="Proteomes" id="UP001596087">
    <property type="component" value="Unassembled WGS sequence"/>
</dbReference>
<keyword evidence="3" id="KW-1185">Reference proteome</keyword>
<dbReference type="InterPro" id="IPR005025">
    <property type="entry name" value="FMN_Rdtase-like_dom"/>
</dbReference>
<dbReference type="InterPro" id="IPR029039">
    <property type="entry name" value="Flavoprotein-like_sf"/>
</dbReference>
<dbReference type="InterPro" id="IPR050712">
    <property type="entry name" value="NAD(P)H-dep_reductase"/>
</dbReference>
<evidence type="ECO:0000259" key="1">
    <source>
        <dbReference type="Pfam" id="PF03358"/>
    </source>
</evidence>
<sequence length="183" mass="18922">MSMTTNILVLLGSLRAGSVNRRAVEHVRDHAPEGVQLTIADGLGDLPFYDADLDTDTPPATVAALREAVAAADRVLVVTPEFNGTMPAVVNNAIDWLSRPFGAGALRGKPLAVAGASFGRYGGVWAHDDVRRSASVAGAQVLEDVKVSVRPEGEDPALDPALIGAVTEAVRTLAAFDEAAAAA</sequence>
<dbReference type="SUPFAM" id="SSF52218">
    <property type="entry name" value="Flavoproteins"/>
    <property type="match status" value="1"/>
</dbReference>
<keyword evidence="2" id="KW-0560">Oxidoreductase</keyword>